<evidence type="ECO:0000313" key="3">
    <source>
        <dbReference type="Proteomes" id="UP001595900"/>
    </source>
</evidence>
<dbReference type="InterPro" id="IPR041413">
    <property type="entry name" value="MLTR_LBD"/>
</dbReference>
<dbReference type="PROSITE" id="PS50943">
    <property type="entry name" value="HTH_CROC1"/>
    <property type="match status" value="1"/>
</dbReference>
<dbReference type="Proteomes" id="UP001595900">
    <property type="component" value="Unassembled WGS sequence"/>
</dbReference>
<evidence type="ECO:0000259" key="1">
    <source>
        <dbReference type="PROSITE" id="PS50943"/>
    </source>
</evidence>
<dbReference type="CDD" id="cd00093">
    <property type="entry name" value="HTH_XRE"/>
    <property type="match status" value="1"/>
</dbReference>
<organism evidence="2 3">
    <name type="scientific">Gryllotalpicola reticulitermitis</name>
    <dbReference type="NCBI Taxonomy" id="1184153"/>
    <lineage>
        <taxon>Bacteria</taxon>
        <taxon>Bacillati</taxon>
        <taxon>Actinomycetota</taxon>
        <taxon>Actinomycetes</taxon>
        <taxon>Micrococcales</taxon>
        <taxon>Microbacteriaceae</taxon>
        <taxon>Gryllotalpicola</taxon>
    </lineage>
</organism>
<dbReference type="EMBL" id="JBHSCN010000006">
    <property type="protein sequence ID" value="MFC4244503.1"/>
    <property type="molecule type" value="Genomic_DNA"/>
</dbReference>
<dbReference type="Gene3D" id="1.10.260.40">
    <property type="entry name" value="lambda repressor-like DNA-binding domains"/>
    <property type="match status" value="1"/>
</dbReference>
<sequence>MRDLGPLGGALRAWRERLTPADVGMITGPDRRTPGLRREELAALADVSVDYVVRLEQGRARPSRAVLGALTRALLLSKDERDHLFRLAGQEPPAADMISDYIPAGVQRLMVRLGDIAIAVFSADWTLVSWSPLWGALMGFPSARTQELPNLIRMTFRGDGVAHGFGDYPIRTVGDPAQDRADLVADLRAATGRYPHDPRLASLIDELLLNEEFAAIWKLGAVARHESVRKHVSHPLGEIVLDCDAITVPGADLHILVYTAAEGTADAQLLEFLRVTRDSSIADRNRG</sequence>
<protein>
    <submittedName>
        <fullName evidence="2">Helix-turn-helix domain-containing protein</fullName>
    </submittedName>
</protein>
<feature type="domain" description="HTH cro/C1-type" evidence="1">
    <location>
        <begin position="35"/>
        <end position="81"/>
    </location>
</feature>
<dbReference type="PANTHER" id="PTHR35010:SF2">
    <property type="entry name" value="BLL4672 PROTEIN"/>
    <property type="match status" value="1"/>
</dbReference>
<gene>
    <name evidence="2" type="ORF">ACFOYW_14090</name>
</gene>
<comment type="caution">
    <text evidence="2">The sequence shown here is derived from an EMBL/GenBank/DDBJ whole genome shotgun (WGS) entry which is preliminary data.</text>
</comment>
<dbReference type="Pfam" id="PF17765">
    <property type="entry name" value="MLTR_LBD"/>
    <property type="match status" value="1"/>
</dbReference>
<dbReference type="PANTHER" id="PTHR35010">
    <property type="entry name" value="BLL4672 PROTEIN-RELATED"/>
    <property type="match status" value="1"/>
</dbReference>
<proteinExistence type="predicted"/>
<dbReference type="SMART" id="SM00530">
    <property type="entry name" value="HTH_XRE"/>
    <property type="match status" value="1"/>
</dbReference>
<keyword evidence="3" id="KW-1185">Reference proteome</keyword>
<reference evidence="3" key="1">
    <citation type="journal article" date="2019" name="Int. J. Syst. Evol. Microbiol.">
        <title>The Global Catalogue of Microorganisms (GCM) 10K type strain sequencing project: providing services to taxonomists for standard genome sequencing and annotation.</title>
        <authorList>
            <consortium name="The Broad Institute Genomics Platform"/>
            <consortium name="The Broad Institute Genome Sequencing Center for Infectious Disease"/>
            <person name="Wu L."/>
            <person name="Ma J."/>
        </authorList>
    </citation>
    <scope>NUCLEOTIDE SEQUENCE [LARGE SCALE GENOMIC DNA]</scope>
    <source>
        <strain evidence="3">CGMCC 1.10363</strain>
    </source>
</reference>
<dbReference type="InterPro" id="IPR010982">
    <property type="entry name" value="Lambda_DNA-bd_dom_sf"/>
</dbReference>
<dbReference type="SUPFAM" id="SSF47413">
    <property type="entry name" value="lambda repressor-like DNA-binding domains"/>
    <property type="match status" value="1"/>
</dbReference>
<dbReference type="Pfam" id="PF13560">
    <property type="entry name" value="HTH_31"/>
    <property type="match status" value="1"/>
</dbReference>
<accession>A0ABV8QA17</accession>
<dbReference type="RefSeq" id="WP_390230137.1">
    <property type="nucleotide sequence ID" value="NZ_JBHSCN010000006.1"/>
</dbReference>
<dbReference type="Gene3D" id="3.30.450.180">
    <property type="match status" value="1"/>
</dbReference>
<evidence type="ECO:0000313" key="2">
    <source>
        <dbReference type="EMBL" id="MFC4244503.1"/>
    </source>
</evidence>
<dbReference type="InterPro" id="IPR001387">
    <property type="entry name" value="Cro/C1-type_HTH"/>
</dbReference>
<name>A0ABV8QA17_9MICO</name>